<evidence type="ECO:0000256" key="1">
    <source>
        <dbReference type="ARBA" id="ARBA00022729"/>
    </source>
</evidence>
<geneLocation type="plasmid" evidence="5">
    <name>pAWOD_1</name>
</geneLocation>
<evidence type="ECO:0000313" key="6">
    <source>
        <dbReference type="EMBL" id="VVV06873.1"/>
    </source>
</evidence>
<sequence length="180" mass="19693">MKTRFLPLLFLISSSVYAANHQIGVGIGYGGTEGANDFTDSGFASKIDYSYQFHPNFSTEIGYAGIDGMTSNIISTAFDQSKQQVKYSTGYLGLKASLYPVSFFNIYALGGANYSNVEKTFTPTGQAERTVSHKGLNPYYGLGAEVVAFSTIGFNVEYRKFILANDFESDVFFAGLNLKF</sequence>
<dbReference type="EMBL" id="LR721752">
    <property type="protein sequence ID" value="VVV06873.1"/>
    <property type="molecule type" value="Genomic_DNA"/>
</dbReference>
<dbReference type="HOGENOM" id="CLU_1480334_0_0_6"/>
<reference evidence="4" key="1">
    <citation type="submission" date="2014-09" db="EMBL/GenBank/DDBJ databases">
        <authorList>
            <person name="Hjerde Erik"/>
        </authorList>
    </citation>
    <scope>NUCLEOTIDE SEQUENCE</scope>
    <source>
        <plasmid evidence="4">pAWOD920</plasmid>
    </source>
</reference>
<feature type="chain" id="PRO_5044540271" evidence="2">
    <location>
        <begin position="19"/>
        <end position="180"/>
    </location>
</feature>
<dbReference type="EMBL" id="LR721752">
    <property type="protein sequence ID" value="VVV06822.1"/>
    <property type="molecule type" value="Genomic_DNA"/>
</dbReference>
<proteinExistence type="predicted"/>
<feature type="signal peptide" evidence="2">
    <location>
        <begin position="1"/>
        <end position="18"/>
    </location>
</feature>
<evidence type="ECO:0000313" key="5">
    <source>
        <dbReference type="EMBL" id="VVV06822.1"/>
    </source>
</evidence>
<dbReference type="InterPro" id="IPR011250">
    <property type="entry name" value="OMP/PagP_B-barrel"/>
</dbReference>
<dbReference type="OrthoDB" id="7063872at2"/>
<feature type="domain" description="Outer membrane protein beta-barrel" evidence="3">
    <location>
        <begin position="7"/>
        <end position="180"/>
    </location>
</feature>
<evidence type="ECO:0000313" key="4">
    <source>
        <dbReference type="EMBL" id="CED57995.1"/>
    </source>
</evidence>
<geneLocation type="plasmid" evidence="4 7">
    <name>pAWOD920</name>
</geneLocation>
<dbReference type="AlphaFoldDB" id="A0A090I867"/>
<keyword evidence="1 2" id="KW-0732">Signal</keyword>
<evidence type="ECO:0000256" key="2">
    <source>
        <dbReference type="SAM" id="SignalP"/>
    </source>
</evidence>
<keyword evidence="4" id="KW-0614">Plasmid</keyword>
<dbReference type="Proteomes" id="UP000032427">
    <property type="component" value="Plasmid pAWOD920"/>
</dbReference>
<accession>A0A090I867</accession>
<dbReference type="Pfam" id="PF13505">
    <property type="entry name" value="OMP_b-brl"/>
    <property type="match status" value="1"/>
</dbReference>
<dbReference type="GeneID" id="28543642"/>
<dbReference type="KEGG" id="awd:AWOD_p920_75"/>
<dbReference type="InterPro" id="IPR027385">
    <property type="entry name" value="Beta-barrel_OMP"/>
</dbReference>
<gene>
    <name evidence="5" type="ORF">AW0309160_04316</name>
    <name evidence="6" type="ORF">AW0309160_04367</name>
    <name evidence="4" type="ORF">AWOD_p920_75</name>
</gene>
<dbReference type="Gene3D" id="2.40.160.20">
    <property type="match status" value="1"/>
</dbReference>
<dbReference type="SUPFAM" id="SSF56925">
    <property type="entry name" value="OMPA-like"/>
    <property type="match status" value="1"/>
</dbReference>
<dbReference type="PATRIC" id="fig|80852.17.peg.4239"/>
<organism evidence="4 7">
    <name type="scientific">Aliivibrio wodanis</name>
    <dbReference type="NCBI Taxonomy" id="80852"/>
    <lineage>
        <taxon>Bacteria</taxon>
        <taxon>Pseudomonadati</taxon>
        <taxon>Pseudomonadota</taxon>
        <taxon>Gammaproteobacteria</taxon>
        <taxon>Vibrionales</taxon>
        <taxon>Vibrionaceae</taxon>
        <taxon>Aliivibrio</taxon>
    </lineage>
</organism>
<name>A0A090I867_9GAMM</name>
<dbReference type="EMBL" id="LN554848">
    <property type="protein sequence ID" value="CED57995.1"/>
    <property type="molecule type" value="Genomic_DNA"/>
</dbReference>
<evidence type="ECO:0000313" key="7">
    <source>
        <dbReference type="Proteomes" id="UP000032427"/>
    </source>
</evidence>
<evidence type="ECO:0000259" key="3">
    <source>
        <dbReference type="Pfam" id="PF13505"/>
    </source>
</evidence>
<dbReference type="RefSeq" id="WP_045104657.1">
    <property type="nucleotide sequence ID" value="NZ_LR721752.1"/>
</dbReference>
<protein>
    <submittedName>
        <fullName evidence="4">Putative outer membrane protein</fullName>
    </submittedName>
</protein>
<keyword evidence="7" id="KW-1185">Reference proteome</keyword>
<reference evidence="7" key="2">
    <citation type="submission" date="2014-09" db="EMBL/GenBank/DDBJ databases">
        <authorList>
            <person name="Hjerde E."/>
        </authorList>
    </citation>
    <scope>NUCLEOTIDE SEQUENCE [LARGE SCALE GENOMIC DNA]</scope>
    <source>
        <strain evidence="7">06/09/139</strain>
        <strain evidence="5">06/09/160</strain>
        <plasmid evidence="7">pAWOD920</plasmid>
        <plasmid evidence="5">pAWOD_1</plasmid>
    </source>
</reference>